<dbReference type="AlphaFoldDB" id="A0AAV3P897"/>
<evidence type="ECO:0000313" key="2">
    <source>
        <dbReference type="Proteomes" id="UP001454036"/>
    </source>
</evidence>
<gene>
    <name evidence="1" type="ORF">LIER_07427</name>
</gene>
<accession>A0AAV3P897</accession>
<keyword evidence="2" id="KW-1185">Reference proteome</keyword>
<dbReference type="SUPFAM" id="SSF53098">
    <property type="entry name" value="Ribonuclease H-like"/>
    <property type="match status" value="1"/>
</dbReference>
<dbReference type="EMBL" id="BAABME010001145">
    <property type="protein sequence ID" value="GAA0147819.1"/>
    <property type="molecule type" value="Genomic_DNA"/>
</dbReference>
<reference evidence="1 2" key="1">
    <citation type="submission" date="2024-01" db="EMBL/GenBank/DDBJ databases">
        <title>The complete chloroplast genome sequence of Lithospermum erythrorhizon: insights into the phylogenetic relationship among Boraginaceae species and the maternal lineages of purple gromwells.</title>
        <authorList>
            <person name="Okada T."/>
            <person name="Watanabe K."/>
        </authorList>
    </citation>
    <scope>NUCLEOTIDE SEQUENCE [LARGE SCALE GENOMIC DNA]</scope>
</reference>
<sequence>MGGGQAAHPAGPGAVIPILEENLYSLWGAAGAGHQQWHTVHSWEEDLCLELDLKHQTASVSYPQVNGQVEVMNRGLFGHIDGPSLSPRTSLAAMSAKTIDVLALTIGQQTALNMTWEMELKENLNPEIETLNCFYNLQFQKRKFEF</sequence>
<dbReference type="InterPro" id="IPR012337">
    <property type="entry name" value="RNaseH-like_sf"/>
</dbReference>
<evidence type="ECO:0000313" key="1">
    <source>
        <dbReference type="EMBL" id="GAA0147819.1"/>
    </source>
</evidence>
<comment type="caution">
    <text evidence="1">The sequence shown here is derived from an EMBL/GenBank/DDBJ whole genome shotgun (WGS) entry which is preliminary data.</text>
</comment>
<dbReference type="Proteomes" id="UP001454036">
    <property type="component" value="Unassembled WGS sequence"/>
</dbReference>
<organism evidence="1 2">
    <name type="scientific">Lithospermum erythrorhizon</name>
    <name type="common">Purple gromwell</name>
    <name type="synonym">Lithospermum officinale var. erythrorhizon</name>
    <dbReference type="NCBI Taxonomy" id="34254"/>
    <lineage>
        <taxon>Eukaryota</taxon>
        <taxon>Viridiplantae</taxon>
        <taxon>Streptophyta</taxon>
        <taxon>Embryophyta</taxon>
        <taxon>Tracheophyta</taxon>
        <taxon>Spermatophyta</taxon>
        <taxon>Magnoliopsida</taxon>
        <taxon>eudicotyledons</taxon>
        <taxon>Gunneridae</taxon>
        <taxon>Pentapetalae</taxon>
        <taxon>asterids</taxon>
        <taxon>lamiids</taxon>
        <taxon>Boraginales</taxon>
        <taxon>Boraginaceae</taxon>
        <taxon>Boraginoideae</taxon>
        <taxon>Lithospermeae</taxon>
        <taxon>Lithospermum</taxon>
    </lineage>
</organism>
<proteinExistence type="predicted"/>
<protein>
    <submittedName>
        <fullName evidence="1">Uncharacterized protein</fullName>
    </submittedName>
</protein>
<name>A0AAV3P897_LITER</name>